<evidence type="ECO:0000256" key="7">
    <source>
        <dbReference type="PROSITE-ProRule" id="PRU00042"/>
    </source>
</evidence>
<feature type="domain" description="C2H2-type" evidence="9">
    <location>
        <begin position="316"/>
        <end position="344"/>
    </location>
</feature>
<dbReference type="PROSITE" id="PS00028">
    <property type="entry name" value="ZINC_FINGER_C2H2_1"/>
    <property type="match status" value="2"/>
</dbReference>
<dbReference type="GO" id="GO:0005634">
    <property type="term" value="C:nucleus"/>
    <property type="evidence" value="ECO:0007669"/>
    <property type="project" value="UniProtKB-SubCell"/>
</dbReference>
<dbReference type="EMBL" id="CAXKWB010035365">
    <property type="protein sequence ID" value="CAL4146350.1"/>
    <property type="molecule type" value="Genomic_DNA"/>
</dbReference>
<evidence type="ECO:0000313" key="10">
    <source>
        <dbReference type="EMBL" id="CAL4146350.1"/>
    </source>
</evidence>
<evidence type="ECO:0000256" key="5">
    <source>
        <dbReference type="ARBA" id="ARBA00022833"/>
    </source>
</evidence>
<dbReference type="Gene3D" id="3.30.160.60">
    <property type="entry name" value="Classic Zinc Finger"/>
    <property type="match status" value="3"/>
</dbReference>
<evidence type="ECO:0000259" key="9">
    <source>
        <dbReference type="PROSITE" id="PS50157"/>
    </source>
</evidence>
<feature type="compositionally biased region" description="Low complexity" evidence="8">
    <location>
        <begin position="635"/>
        <end position="646"/>
    </location>
</feature>
<dbReference type="InterPro" id="IPR013087">
    <property type="entry name" value="Znf_C2H2_type"/>
</dbReference>
<feature type="non-terminal residue" evidence="10">
    <location>
        <position position="908"/>
    </location>
</feature>
<evidence type="ECO:0000256" key="8">
    <source>
        <dbReference type="SAM" id="MobiDB-lite"/>
    </source>
</evidence>
<feature type="compositionally biased region" description="Polar residues" evidence="8">
    <location>
        <begin position="776"/>
        <end position="788"/>
    </location>
</feature>
<feature type="domain" description="C2H2-type" evidence="9">
    <location>
        <begin position="587"/>
        <end position="615"/>
    </location>
</feature>
<accession>A0AAV2S0F8</accession>
<keyword evidence="5" id="KW-0862">Zinc</keyword>
<evidence type="ECO:0000256" key="4">
    <source>
        <dbReference type="ARBA" id="ARBA00022771"/>
    </source>
</evidence>
<keyword evidence="3" id="KW-0677">Repeat</keyword>
<comment type="caution">
    <text evidence="10">The sequence shown here is derived from an EMBL/GenBank/DDBJ whole genome shotgun (WGS) entry which is preliminary data.</text>
</comment>
<evidence type="ECO:0000313" key="11">
    <source>
        <dbReference type="Proteomes" id="UP001497623"/>
    </source>
</evidence>
<dbReference type="PROSITE" id="PS50157">
    <property type="entry name" value="ZINC_FINGER_C2H2_2"/>
    <property type="match status" value="3"/>
</dbReference>
<dbReference type="PANTHER" id="PTHR24376:SF235">
    <property type="entry name" value="C2H2-TYPE DOMAIN-CONTAINING PROTEIN"/>
    <property type="match status" value="1"/>
</dbReference>
<feature type="domain" description="C2H2-type" evidence="9">
    <location>
        <begin position="288"/>
        <end position="315"/>
    </location>
</feature>
<protein>
    <recommendedName>
        <fullName evidence="9">C2H2-type domain-containing protein</fullName>
    </recommendedName>
</protein>
<sequence length="908" mass="100490">MRTTDVVNGGHAGATPGLSGLANGLYGLAMTTAKDQGPQGITAPMAFDLAAYTHLLQQMAAAKLYPYDAASIAASLAALSPVASHLPLALTAPTALSLAVSKAALTSPTKPLMPSNNHVTGSKTTIKSEPPKVEEALDLRTQGLKSLYSSYRRANLDDIKPKVVEDIWVENDVKLSWTDSRISAYNPAQKLFMCVDCECVGFLSRVAEHWLGAHANMRVFNCPRCPYTSAWSRCVKMHLTRQHNEQFADTTMWKENATLLEVTRLMQELRNKVENRIDSSNTLADKRFYCPHCPYATDRRDLYTRHENIHKDDKPFHCYLCFKQFNRADHVKKHFVRMHPETEYDIAKIRKQPGTTRGGGRSPPVTLTPIASLLAPTNSSLPTMPADASQTQRVKAPMVSPEGPLNLQVVNPLKQSSIVTQSPKVEHQKVQLQPSLMPALAIAAMAPKSTPTSPDEGSPASPPLPPPISMAGLGGMGVNMRILVGSEYPEGSRGRGRRGDRAYTCPYCHWSGSDNWCLKRHMNTHIKPFACVMCDYKAARAERLSTHVWKVHNKRICNKCNFLADTQERLLEHTREEHHNNPYSRRYICASCGLTFDTRPALETHQHLSHPRLRNEPSTVPTCEEPVQDTAQDLSVRSISSASTSPSPTPMPCPVESCEHTSESGGALAEHLRNEHGGSGTSFCPHCGYELTQDEFSRDHWLTHHNEVCAACVHVFTGVYGPQLWKKVHVRPSTSDQSPLDVIVNGLNRKRTATEAFANGIQVPHVTLPLMIPVTQLGQESPSPGSDTLESDADKFNKRSRKQSCPKKVITVSERKNDNRVKAGGLGRNGKCKRKRTRVTSLPNGIATRKCSKCPNRPAFTSLARLNIHTQWHHGRAASRRRAHMLKSLIAATSLWYHKGLQVDPMSK</sequence>
<dbReference type="InterPro" id="IPR036236">
    <property type="entry name" value="Znf_C2H2_sf"/>
</dbReference>
<comment type="subcellular location">
    <subcellularLocation>
        <location evidence="1">Nucleus</location>
    </subcellularLocation>
</comment>
<evidence type="ECO:0000256" key="3">
    <source>
        <dbReference type="ARBA" id="ARBA00022737"/>
    </source>
</evidence>
<feature type="compositionally biased region" description="Polar residues" evidence="8">
    <location>
        <begin position="111"/>
        <end position="127"/>
    </location>
</feature>
<proteinExistence type="predicted"/>
<gene>
    <name evidence="10" type="ORF">MNOR_LOCUS29854</name>
</gene>
<keyword evidence="4 7" id="KW-0863">Zinc-finger</keyword>
<keyword evidence="11" id="KW-1185">Reference proteome</keyword>
<organism evidence="10 11">
    <name type="scientific">Meganyctiphanes norvegica</name>
    <name type="common">Northern krill</name>
    <name type="synonym">Thysanopoda norvegica</name>
    <dbReference type="NCBI Taxonomy" id="48144"/>
    <lineage>
        <taxon>Eukaryota</taxon>
        <taxon>Metazoa</taxon>
        <taxon>Ecdysozoa</taxon>
        <taxon>Arthropoda</taxon>
        <taxon>Crustacea</taxon>
        <taxon>Multicrustacea</taxon>
        <taxon>Malacostraca</taxon>
        <taxon>Eumalacostraca</taxon>
        <taxon>Eucarida</taxon>
        <taxon>Euphausiacea</taxon>
        <taxon>Euphausiidae</taxon>
        <taxon>Meganyctiphanes</taxon>
    </lineage>
</organism>
<dbReference type="SUPFAM" id="SSF57667">
    <property type="entry name" value="beta-beta-alpha zinc fingers"/>
    <property type="match status" value="2"/>
</dbReference>
<feature type="region of interest" description="Disordered" evidence="8">
    <location>
        <begin position="446"/>
        <end position="471"/>
    </location>
</feature>
<dbReference type="SMART" id="SM00355">
    <property type="entry name" value="ZnF_C2H2"/>
    <property type="match status" value="10"/>
</dbReference>
<feature type="region of interest" description="Disordered" evidence="8">
    <location>
        <begin position="776"/>
        <end position="806"/>
    </location>
</feature>
<reference evidence="10 11" key="1">
    <citation type="submission" date="2024-05" db="EMBL/GenBank/DDBJ databases">
        <authorList>
            <person name="Wallberg A."/>
        </authorList>
    </citation>
    <scope>NUCLEOTIDE SEQUENCE [LARGE SCALE GENOMIC DNA]</scope>
</reference>
<evidence type="ECO:0000256" key="6">
    <source>
        <dbReference type="ARBA" id="ARBA00023242"/>
    </source>
</evidence>
<name>A0AAV2S0F8_MEGNR</name>
<dbReference type="GO" id="GO:0008270">
    <property type="term" value="F:zinc ion binding"/>
    <property type="evidence" value="ECO:0007669"/>
    <property type="project" value="UniProtKB-KW"/>
</dbReference>
<keyword evidence="6" id="KW-0539">Nucleus</keyword>
<evidence type="ECO:0000256" key="2">
    <source>
        <dbReference type="ARBA" id="ARBA00022723"/>
    </source>
</evidence>
<feature type="region of interest" description="Disordered" evidence="8">
    <location>
        <begin position="605"/>
        <end position="660"/>
    </location>
</feature>
<feature type="region of interest" description="Disordered" evidence="8">
    <location>
        <begin position="111"/>
        <end position="131"/>
    </location>
</feature>
<dbReference type="PANTHER" id="PTHR24376">
    <property type="entry name" value="ZINC FINGER PROTEIN"/>
    <property type="match status" value="1"/>
</dbReference>
<dbReference type="AlphaFoldDB" id="A0AAV2S0F8"/>
<evidence type="ECO:0000256" key="1">
    <source>
        <dbReference type="ARBA" id="ARBA00004123"/>
    </source>
</evidence>
<dbReference type="Proteomes" id="UP001497623">
    <property type="component" value="Unassembled WGS sequence"/>
</dbReference>
<keyword evidence="2" id="KW-0479">Metal-binding</keyword>